<proteinExistence type="predicted"/>
<keyword evidence="3" id="KW-1185">Reference proteome</keyword>
<evidence type="ECO:0000313" key="3">
    <source>
        <dbReference type="Proteomes" id="UP000823388"/>
    </source>
</evidence>
<feature type="region of interest" description="Disordered" evidence="1">
    <location>
        <begin position="1"/>
        <end position="20"/>
    </location>
</feature>
<evidence type="ECO:0000313" key="2">
    <source>
        <dbReference type="EMBL" id="KAG2584889.1"/>
    </source>
</evidence>
<dbReference type="Proteomes" id="UP000823388">
    <property type="component" value="Chromosome 6K"/>
</dbReference>
<protein>
    <submittedName>
        <fullName evidence="2">Uncharacterized protein</fullName>
    </submittedName>
</protein>
<gene>
    <name evidence="2" type="ORF">PVAP13_6KG353206</name>
</gene>
<dbReference type="EMBL" id="CM029047">
    <property type="protein sequence ID" value="KAG2584889.1"/>
    <property type="molecule type" value="Genomic_DNA"/>
</dbReference>
<name>A0A8T0RJT0_PANVG</name>
<reference evidence="2" key="1">
    <citation type="submission" date="2020-05" db="EMBL/GenBank/DDBJ databases">
        <title>WGS assembly of Panicum virgatum.</title>
        <authorList>
            <person name="Lovell J.T."/>
            <person name="Jenkins J."/>
            <person name="Shu S."/>
            <person name="Juenger T.E."/>
            <person name="Schmutz J."/>
        </authorList>
    </citation>
    <scope>NUCLEOTIDE SEQUENCE</scope>
    <source>
        <strain evidence="2">AP13</strain>
    </source>
</reference>
<dbReference type="AlphaFoldDB" id="A0A8T0RJT0"/>
<comment type="caution">
    <text evidence="2">The sequence shown here is derived from an EMBL/GenBank/DDBJ whole genome shotgun (WGS) entry which is preliminary data.</text>
</comment>
<organism evidence="2 3">
    <name type="scientific">Panicum virgatum</name>
    <name type="common">Blackwell switchgrass</name>
    <dbReference type="NCBI Taxonomy" id="38727"/>
    <lineage>
        <taxon>Eukaryota</taxon>
        <taxon>Viridiplantae</taxon>
        <taxon>Streptophyta</taxon>
        <taxon>Embryophyta</taxon>
        <taxon>Tracheophyta</taxon>
        <taxon>Spermatophyta</taxon>
        <taxon>Magnoliopsida</taxon>
        <taxon>Liliopsida</taxon>
        <taxon>Poales</taxon>
        <taxon>Poaceae</taxon>
        <taxon>PACMAD clade</taxon>
        <taxon>Panicoideae</taxon>
        <taxon>Panicodae</taxon>
        <taxon>Paniceae</taxon>
        <taxon>Panicinae</taxon>
        <taxon>Panicum</taxon>
        <taxon>Panicum sect. Hiantes</taxon>
    </lineage>
</organism>
<sequence>MDVLGAHQPLPVAPSYSDSDLDRVPPVTVCRPRRLLPLCPRALPPFFSAPARRRLLHWPPAAPARNAAAPRRAVPVPGRAARNTEAVRVRAARNVSGSVPGRCRCACRAEHGCSALRLPPTPPTPPPRLQQLLQLLDAATPVPRRCADRGTLLSTRLGKHFSFYTTPL</sequence>
<accession>A0A8T0RJT0</accession>
<evidence type="ECO:0000256" key="1">
    <source>
        <dbReference type="SAM" id="MobiDB-lite"/>
    </source>
</evidence>